<comment type="caution">
    <text evidence="2">The sequence shown here is derived from an EMBL/GenBank/DDBJ whole genome shotgun (WGS) entry which is preliminary data.</text>
</comment>
<feature type="transmembrane region" description="Helical" evidence="1">
    <location>
        <begin position="74"/>
        <end position="93"/>
    </location>
</feature>
<dbReference type="EMBL" id="JBHUOQ010000005">
    <property type="protein sequence ID" value="MFD2831525.1"/>
    <property type="molecule type" value="Genomic_DNA"/>
</dbReference>
<dbReference type="InterPro" id="IPR008523">
    <property type="entry name" value="DUF805"/>
</dbReference>
<keyword evidence="1" id="KW-0472">Membrane</keyword>
<dbReference type="Pfam" id="PF05656">
    <property type="entry name" value="DUF805"/>
    <property type="match status" value="1"/>
</dbReference>
<keyword evidence="1" id="KW-0812">Transmembrane</keyword>
<sequence>MIHALKDFFNRAFKFKGRTTRRDFLWINGIGFAVGMLFPEKGVLNRIGSAAAAALFIPLISLTSRRYQDVGISGWWQLILYIVFLPLLLIKVVSKPVRIFLIIIFIIIQLAGFVISLLPADALKRKR</sequence>
<organism evidence="2 3">
    <name type="scientific">Corticicoccus populi</name>
    <dbReference type="NCBI Taxonomy" id="1812821"/>
    <lineage>
        <taxon>Bacteria</taxon>
        <taxon>Bacillati</taxon>
        <taxon>Bacillota</taxon>
        <taxon>Bacilli</taxon>
        <taxon>Bacillales</taxon>
        <taxon>Staphylococcaceae</taxon>
        <taxon>Corticicoccus</taxon>
    </lineage>
</organism>
<keyword evidence="1" id="KW-1133">Transmembrane helix</keyword>
<evidence type="ECO:0000313" key="3">
    <source>
        <dbReference type="Proteomes" id="UP001597519"/>
    </source>
</evidence>
<feature type="transmembrane region" description="Helical" evidence="1">
    <location>
        <begin position="99"/>
        <end position="118"/>
    </location>
</feature>
<keyword evidence="3" id="KW-1185">Reference proteome</keyword>
<dbReference type="Proteomes" id="UP001597519">
    <property type="component" value="Unassembled WGS sequence"/>
</dbReference>
<gene>
    <name evidence="2" type="ORF">ACFSX4_13695</name>
</gene>
<name>A0ABW5WYN5_9STAP</name>
<protein>
    <submittedName>
        <fullName evidence="2">DUF805 domain-containing protein</fullName>
    </submittedName>
</protein>
<dbReference type="RefSeq" id="WP_377775848.1">
    <property type="nucleotide sequence ID" value="NZ_JBHUOQ010000005.1"/>
</dbReference>
<reference evidence="3" key="1">
    <citation type="journal article" date="2019" name="Int. J. Syst. Evol. Microbiol.">
        <title>The Global Catalogue of Microorganisms (GCM) 10K type strain sequencing project: providing services to taxonomists for standard genome sequencing and annotation.</title>
        <authorList>
            <consortium name="The Broad Institute Genomics Platform"/>
            <consortium name="The Broad Institute Genome Sequencing Center for Infectious Disease"/>
            <person name="Wu L."/>
            <person name="Ma J."/>
        </authorList>
    </citation>
    <scope>NUCLEOTIDE SEQUENCE [LARGE SCALE GENOMIC DNA]</scope>
    <source>
        <strain evidence="3">KCTC 33575</strain>
    </source>
</reference>
<evidence type="ECO:0000313" key="2">
    <source>
        <dbReference type="EMBL" id="MFD2831525.1"/>
    </source>
</evidence>
<feature type="transmembrane region" description="Helical" evidence="1">
    <location>
        <begin position="44"/>
        <end position="62"/>
    </location>
</feature>
<proteinExistence type="predicted"/>
<evidence type="ECO:0000256" key="1">
    <source>
        <dbReference type="SAM" id="Phobius"/>
    </source>
</evidence>
<accession>A0ABW5WYN5</accession>
<feature type="transmembrane region" description="Helical" evidence="1">
    <location>
        <begin position="21"/>
        <end position="38"/>
    </location>
</feature>